<dbReference type="InterPro" id="IPR045079">
    <property type="entry name" value="Oxoprolinase-like"/>
</dbReference>
<keyword evidence="3" id="KW-1185">Reference proteome</keyword>
<dbReference type="GO" id="GO:0017168">
    <property type="term" value="F:5-oxoprolinase (ATP-hydrolyzing) activity"/>
    <property type="evidence" value="ECO:0007669"/>
    <property type="project" value="TreeGrafter"/>
</dbReference>
<comment type="caution">
    <text evidence="2">The sequence shown here is derived from an EMBL/GenBank/DDBJ whole genome shotgun (WGS) entry which is preliminary data.</text>
</comment>
<evidence type="ECO:0000313" key="3">
    <source>
        <dbReference type="Proteomes" id="UP000290849"/>
    </source>
</evidence>
<gene>
    <name evidence="2" type="ORF">C7R54_01010</name>
</gene>
<dbReference type="GO" id="GO:0006749">
    <property type="term" value="P:glutathione metabolic process"/>
    <property type="evidence" value="ECO:0007669"/>
    <property type="project" value="TreeGrafter"/>
</dbReference>
<sequence length="674" mass="72412">MAIDRRNLQVLANYCSAAADAMAYTLMRTAHSTFVKETEDFSCAIVTDTGLCFANPRSYGAPWYSGIDYGPVLRMIDHYEEGDICITNDSYSGHVATHSPDLHIWKPVFHEGRLACFVVGHIHNTDVGGAVPASLSRSLTEIVQEGIRVPPLKIIRAGKLNEEVAAIMRLNVRAPDQNWGDFNAQIASVNIGERKIREIIDRFGYDGFKEGALAILDYAENQARKIIRAIPDGEYFFADYADEDGDGGHPCRVALTLRVRGDEVELDYSGSDPQLASSLNMPTGGHERHPLALVGLTYVLVTLDPTLWLNAGTLRVARALLPRGSVVNCVAPAAVGMRSLTCMITQVVTFGAFSLALPDRMPVTAPGGNAIMNVKTQDHEDRTVMASIGPVGGGGGATPVSDGPEGCGGASAFLKNTPIEITEAEVPIHFLRYGLWPDSAGAGRLRGGMSTVMEFRVSSPNTVVTARNRNRSRFASWGVLGGQAGMTSRFTKNPDTPESIELGNKDVVACDPGDVIRVIGPGAGGYGSPLERTPQRVRQDVRAGLVSPEAARDTYGVVLAGDGVDEAATQALRQELKDKLQDRTPATGHFDHGPARQAFEEVWTVDRYAALTAFLESAPIAWRHYLKRKVFDAVAAGQHAGSTPQAQMAGIFADLARKYGTLALAGGAKTEVRP</sequence>
<evidence type="ECO:0000259" key="1">
    <source>
        <dbReference type="Pfam" id="PF02538"/>
    </source>
</evidence>
<dbReference type="OrthoDB" id="8612863at2"/>
<dbReference type="AlphaFoldDB" id="A0A4Q1HQP3"/>
<proteinExistence type="predicted"/>
<dbReference type="GO" id="GO:0005829">
    <property type="term" value="C:cytosol"/>
    <property type="evidence" value="ECO:0007669"/>
    <property type="project" value="TreeGrafter"/>
</dbReference>
<dbReference type="EMBL" id="PYAL01000001">
    <property type="protein sequence ID" value="RXN92375.1"/>
    <property type="molecule type" value="Genomic_DNA"/>
</dbReference>
<dbReference type="RefSeq" id="WP_129148338.1">
    <property type="nucleotide sequence ID" value="NZ_JBHSDO010000016.1"/>
</dbReference>
<organism evidence="2 3">
    <name type="scientific">Achromobacter aloeverae</name>
    <dbReference type="NCBI Taxonomy" id="1750518"/>
    <lineage>
        <taxon>Bacteria</taxon>
        <taxon>Pseudomonadati</taxon>
        <taxon>Pseudomonadota</taxon>
        <taxon>Betaproteobacteria</taxon>
        <taxon>Burkholderiales</taxon>
        <taxon>Alcaligenaceae</taxon>
        <taxon>Achromobacter</taxon>
    </lineage>
</organism>
<protein>
    <submittedName>
        <fullName evidence="2">Hydantoin utilization protein B</fullName>
    </submittedName>
</protein>
<name>A0A4Q1HQP3_9BURK</name>
<dbReference type="PANTHER" id="PTHR11365:SF23">
    <property type="entry name" value="HYPOTHETICAL 5-OXOPROLINASE (EUROFUNG)-RELATED"/>
    <property type="match status" value="1"/>
</dbReference>
<dbReference type="PANTHER" id="PTHR11365">
    <property type="entry name" value="5-OXOPROLINASE RELATED"/>
    <property type="match status" value="1"/>
</dbReference>
<feature type="domain" description="Hydantoinase B/oxoprolinase" evidence="1">
    <location>
        <begin position="5"/>
        <end position="529"/>
    </location>
</feature>
<reference evidence="2 3" key="1">
    <citation type="journal article" date="2017" name="Int. J. Syst. Evol. Microbiol.">
        <title>Achromobacter aloeverae sp. nov., isolated from the root of Aloe vera (L.) Burm.f.</title>
        <authorList>
            <person name="Kuncharoen N."/>
            <person name="Muramatsu Y."/>
            <person name="Shibata C."/>
            <person name="Kamakura Y."/>
            <person name="Nakagawa Y."/>
            <person name="Tanasupawat S."/>
        </authorList>
    </citation>
    <scope>NUCLEOTIDE SEQUENCE [LARGE SCALE GENOMIC DNA]</scope>
    <source>
        <strain evidence="2 3">AVA-1</strain>
    </source>
</reference>
<evidence type="ECO:0000313" key="2">
    <source>
        <dbReference type="EMBL" id="RXN92375.1"/>
    </source>
</evidence>
<dbReference type="Pfam" id="PF02538">
    <property type="entry name" value="Hydantoinase_B"/>
    <property type="match status" value="1"/>
</dbReference>
<accession>A0A4Q1HQP3</accession>
<dbReference type="InterPro" id="IPR003692">
    <property type="entry name" value="Hydantoinase_B"/>
</dbReference>
<dbReference type="Proteomes" id="UP000290849">
    <property type="component" value="Unassembled WGS sequence"/>
</dbReference>